<sequence length="156" mass="17973">MGGKKITLKGVKPEGSVQWKRENFYLYGAVDIISGESYFYEFSHLEGQCFQLFVNQLSKEFPETLNFLQLDNAGCHKNIDFPENIIPIFQPAYSPELNPIERLWEELKAKLRWQNCKDLKSLQQRLSQVLDSFDKVTIASITGWDYLVDALLSATS</sequence>
<dbReference type="AlphaFoldDB" id="A0A1L9QP55"/>
<proteinExistence type="predicted"/>
<dbReference type="Proteomes" id="UP000183940">
    <property type="component" value="Unassembled WGS sequence"/>
</dbReference>
<dbReference type="GO" id="GO:0004519">
    <property type="term" value="F:endonuclease activity"/>
    <property type="evidence" value="ECO:0007669"/>
    <property type="project" value="UniProtKB-KW"/>
</dbReference>
<evidence type="ECO:0000313" key="3">
    <source>
        <dbReference type="Proteomes" id="UP000183940"/>
    </source>
</evidence>
<dbReference type="Gene3D" id="3.30.420.10">
    <property type="entry name" value="Ribonuclease H-like superfamily/Ribonuclease H"/>
    <property type="match status" value="1"/>
</dbReference>
<dbReference type="InterPro" id="IPR012337">
    <property type="entry name" value="RNaseH-like_sf"/>
</dbReference>
<dbReference type="Pfam" id="PF13358">
    <property type="entry name" value="DDE_3"/>
    <property type="match status" value="1"/>
</dbReference>
<keyword evidence="2" id="KW-0255">Endonuclease</keyword>
<comment type="caution">
    <text evidence="2">The sequence shown here is derived from an EMBL/GenBank/DDBJ whole genome shotgun (WGS) entry which is preliminary data.</text>
</comment>
<dbReference type="EMBL" id="MLAW01000031">
    <property type="protein sequence ID" value="OJJ24450.1"/>
    <property type="molecule type" value="Genomic_DNA"/>
</dbReference>
<keyword evidence="2" id="KW-0540">Nuclease</keyword>
<feature type="domain" description="Tc1-like transposase DDE" evidence="1">
    <location>
        <begin position="7"/>
        <end position="123"/>
    </location>
</feature>
<accession>A0A1L9QP55</accession>
<dbReference type="InterPro" id="IPR036397">
    <property type="entry name" value="RNaseH_sf"/>
</dbReference>
<dbReference type="STRING" id="1925591.BI308_16750"/>
<dbReference type="InterPro" id="IPR038717">
    <property type="entry name" value="Tc1-like_DDE_dom"/>
</dbReference>
<keyword evidence="3" id="KW-1185">Reference proteome</keyword>
<gene>
    <name evidence="2" type="ORF">BI308_16750</name>
</gene>
<evidence type="ECO:0000259" key="1">
    <source>
        <dbReference type="Pfam" id="PF13358"/>
    </source>
</evidence>
<dbReference type="GO" id="GO:0003676">
    <property type="term" value="F:nucleic acid binding"/>
    <property type="evidence" value="ECO:0007669"/>
    <property type="project" value="InterPro"/>
</dbReference>
<dbReference type="InterPro" id="IPR047655">
    <property type="entry name" value="Transpos_IS630-like"/>
</dbReference>
<name>A0A1L9QP55_9CYAN</name>
<dbReference type="NCBIfam" id="NF033545">
    <property type="entry name" value="transpos_IS630"/>
    <property type="match status" value="1"/>
</dbReference>
<protein>
    <submittedName>
        <fullName evidence="2">DDE endonuclease</fullName>
    </submittedName>
</protein>
<keyword evidence="2" id="KW-0378">Hydrolase</keyword>
<dbReference type="SUPFAM" id="SSF53098">
    <property type="entry name" value="Ribonuclease H-like"/>
    <property type="match status" value="1"/>
</dbReference>
<organism evidence="2 3">
    <name type="scientific">Roseofilum reptotaenium AO1-A</name>
    <dbReference type="NCBI Taxonomy" id="1925591"/>
    <lineage>
        <taxon>Bacteria</taxon>
        <taxon>Bacillati</taxon>
        <taxon>Cyanobacteriota</taxon>
        <taxon>Cyanophyceae</taxon>
        <taxon>Desertifilales</taxon>
        <taxon>Desertifilaceae</taxon>
        <taxon>Roseofilum</taxon>
    </lineage>
</organism>
<reference evidence="2" key="1">
    <citation type="submission" date="2016-10" db="EMBL/GenBank/DDBJ databases">
        <title>CRISPR-Cas defence system in Roseofilum reptotaenium: evidence of a bacteriophage-cyanobacterium arms race in the coral black band disease.</title>
        <authorList>
            <person name="Buerger P."/>
            <person name="Wood-Charlson E.M."/>
            <person name="Weynberg K.D."/>
            <person name="Willis B."/>
            <person name="Van Oppen M.J."/>
        </authorList>
    </citation>
    <scope>NUCLEOTIDE SEQUENCE [LARGE SCALE GENOMIC DNA]</scope>
    <source>
        <strain evidence="2">AO1-A</strain>
    </source>
</reference>
<evidence type="ECO:0000313" key="2">
    <source>
        <dbReference type="EMBL" id="OJJ24450.1"/>
    </source>
</evidence>